<keyword evidence="2" id="KW-1185">Reference proteome</keyword>
<comment type="caution">
    <text evidence="1">The sequence shown here is derived from an EMBL/GenBank/DDBJ whole genome shotgun (WGS) entry which is preliminary data.</text>
</comment>
<sequence>MPGFGEMFLFLMESALRHRGDAAAMQGDLRATLRRARATHEAMQRVFGGTKPTNEEDPGP</sequence>
<accession>A0ABS7A242</accession>
<protein>
    <submittedName>
        <fullName evidence="1">Uncharacterized protein</fullName>
    </submittedName>
</protein>
<evidence type="ECO:0000313" key="2">
    <source>
        <dbReference type="Proteomes" id="UP001196565"/>
    </source>
</evidence>
<gene>
    <name evidence="1" type="ORF">KPL78_00915</name>
</gene>
<reference evidence="1 2" key="1">
    <citation type="submission" date="2021-07" db="EMBL/GenBank/DDBJ databases">
        <authorList>
            <person name="So Y."/>
        </authorList>
    </citation>
    <scope>NUCLEOTIDE SEQUENCE [LARGE SCALE GENOMIC DNA]</scope>
    <source>
        <strain evidence="1 2">HJA6</strain>
    </source>
</reference>
<dbReference type="RefSeq" id="WP_219760762.1">
    <property type="nucleotide sequence ID" value="NZ_JAHYBZ010000001.1"/>
</dbReference>
<evidence type="ECO:0000313" key="1">
    <source>
        <dbReference type="EMBL" id="MBW6396381.1"/>
    </source>
</evidence>
<organism evidence="1 2">
    <name type="scientific">Roseomonas alba</name>
    <dbReference type="NCBI Taxonomy" id="2846776"/>
    <lineage>
        <taxon>Bacteria</taxon>
        <taxon>Pseudomonadati</taxon>
        <taxon>Pseudomonadota</taxon>
        <taxon>Alphaproteobacteria</taxon>
        <taxon>Acetobacterales</taxon>
        <taxon>Roseomonadaceae</taxon>
        <taxon>Roseomonas</taxon>
    </lineage>
</organism>
<proteinExistence type="predicted"/>
<name>A0ABS7A242_9PROT</name>
<dbReference type="Proteomes" id="UP001196565">
    <property type="component" value="Unassembled WGS sequence"/>
</dbReference>
<dbReference type="EMBL" id="JAHYBZ010000001">
    <property type="protein sequence ID" value="MBW6396381.1"/>
    <property type="molecule type" value="Genomic_DNA"/>
</dbReference>